<evidence type="ECO:0000313" key="3">
    <source>
        <dbReference type="EMBL" id="PSJ65330.1"/>
    </source>
</evidence>
<dbReference type="PANTHER" id="PTHR42760">
    <property type="entry name" value="SHORT-CHAIN DEHYDROGENASES/REDUCTASES FAMILY MEMBER"/>
    <property type="match status" value="1"/>
</dbReference>
<dbReference type="AlphaFoldDB" id="A0A2P7SS70"/>
<comment type="caution">
    <text evidence="3">The sequence shown here is derived from an EMBL/GenBank/DDBJ whole genome shotgun (WGS) entry which is preliminary data.</text>
</comment>
<dbReference type="GO" id="GO:0016616">
    <property type="term" value="F:oxidoreductase activity, acting on the CH-OH group of donors, NAD or NADP as acceptor"/>
    <property type="evidence" value="ECO:0007669"/>
    <property type="project" value="TreeGrafter"/>
</dbReference>
<protein>
    <submittedName>
        <fullName evidence="3">3-oxoacyl-ACP reductase</fullName>
    </submittedName>
</protein>
<dbReference type="OrthoDB" id="7568484at2"/>
<dbReference type="PANTHER" id="PTHR42760:SF115">
    <property type="entry name" value="3-OXOACYL-[ACYL-CARRIER-PROTEIN] REDUCTASE FABG"/>
    <property type="match status" value="1"/>
</dbReference>
<organism evidence="3 4">
    <name type="scientific">Kumtagia ephedrae</name>
    <dbReference type="NCBI Taxonomy" id="2116701"/>
    <lineage>
        <taxon>Bacteria</taxon>
        <taxon>Pseudomonadati</taxon>
        <taxon>Pseudomonadota</taxon>
        <taxon>Alphaproteobacteria</taxon>
        <taxon>Hyphomicrobiales</taxon>
        <taxon>Phyllobacteriaceae</taxon>
        <taxon>Kumtagia</taxon>
    </lineage>
</organism>
<gene>
    <name evidence="3" type="ORF">C7I84_03010</name>
</gene>
<evidence type="ECO:0000256" key="2">
    <source>
        <dbReference type="ARBA" id="ARBA00023002"/>
    </source>
</evidence>
<proteinExistence type="inferred from homology"/>
<dbReference type="EMBL" id="PXYK01000002">
    <property type="protein sequence ID" value="PSJ65330.1"/>
    <property type="molecule type" value="Genomic_DNA"/>
</dbReference>
<dbReference type="FunFam" id="3.40.50.720:FF:000084">
    <property type="entry name" value="Short-chain dehydrogenase reductase"/>
    <property type="match status" value="1"/>
</dbReference>
<keyword evidence="2" id="KW-0560">Oxidoreductase</keyword>
<reference evidence="3 4" key="1">
    <citation type="submission" date="2018-03" db="EMBL/GenBank/DDBJ databases">
        <title>The draft genome of Mesorhizobium sp. 6GN-30.</title>
        <authorList>
            <person name="Liu L."/>
            <person name="Li L."/>
            <person name="Wang T."/>
            <person name="Zhang X."/>
            <person name="Liang L."/>
        </authorList>
    </citation>
    <scope>NUCLEOTIDE SEQUENCE [LARGE SCALE GENOMIC DNA]</scope>
    <source>
        <strain evidence="3 4">6GN30</strain>
    </source>
</reference>
<dbReference type="SUPFAM" id="SSF51735">
    <property type="entry name" value="NAD(P)-binding Rossmann-fold domains"/>
    <property type="match status" value="1"/>
</dbReference>
<accession>A0A2P7SS70</accession>
<dbReference type="Gene3D" id="3.40.50.720">
    <property type="entry name" value="NAD(P)-binding Rossmann-like Domain"/>
    <property type="match status" value="1"/>
</dbReference>
<dbReference type="PRINTS" id="PR00081">
    <property type="entry name" value="GDHRDH"/>
</dbReference>
<name>A0A2P7SS70_9HYPH</name>
<evidence type="ECO:0000313" key="4">
    <source>
        <dbReference type="Proteomes" id="UP000241229"/>
    </source>
</evidence>
<dbReference type="Pfam" id="PF13561">
    <property type="entry name" value="adh_short_C2"/>
    <property type="match status" value="1"/>
</dbReference>
<dbReference type="InterPro" id="IPR036291">
    <property type="entry name" value="NAD(P)-bd_dom_sf"/>
</dbReference>
<keyword evidence="4" id="KW-1185">Reference proteome</keyword>
<dbReference type="Proteomes" id="UP000241229">
    <property type="component" value="Unassembled WGS sequence"/>
</dbReference>
<sequence>MKMATEAFANYSLAGKTAVVTGAAGGIGSAITERLGALGATVVLADAVDRVTDAAREWADKGLKARGIKFDVTDSKAVENAAARLNEEFGAIDILVANAGIAYESTTKDHSDEDWDRVMKINLNGVFYCVRSFGKRMVERQRGAIVAISSIAGVKAVRPELHSGYDVSKAAVAHLCRVVGVEWAPFNVRVNAVGPGYTETEMLKKVGMAQPEVMKVWLDDIPTKRLLQPSEIAATIGFLVSDAASGITGQLVMTDHGYSAA</sequence>
<dbReference type="InterPro" id="IPR002347">
    <property type="entry name" value="SDR_fam"/>
</dbReference>
<dbReference type="PRINTS" id="PR00080">
    <property type="entry name" value="SDRFAMILY"/>
</dbReference>
<comment type="similarity">
    <text evidence="1">Belongs to the short-chain dehydrogenases/reductases (SDR) family.</text>
</comment>
<evidence type="ECO:0000256" key="1">
    <source>
        <dbReference type="ARBA" id="ARBA00006484"/>
    </source>
</evidence>